<dbReference type="RefSeq" id="XP_003043443.1">
    <property type="nucleotide sequence ID" value="XM_003043397.1"/>
</dbReference>
<evidence type="ECO:0000313" key="2">
    <source>
        <dbReference type="EMBL" id="EEU37730.1"/>
    </source>
</evidence>
<dbReference type="KEGG" id="nhe:NECHADRAFT_102143"/>
<evidence type="ECO:0000259" key="1">
    <source>
        <dbReference type="Pfam" id="PF13577"/>
    </source>
</evidence>
<dbReference type="EMBL" id="GG698921">
    <property type="protein sequence ID" value="EEU37730.1"/>
    <property type="molecule type" value="Genomic_DNA"/>
</dbReference>
<reference evidence="2 3" key="1">
    <citation type="journal article" date="2009" name="PLoS Genet.">
        <title>The genome of Nectria haematococca: contribution of supernumerary chromosomes to gene expansion.</title>
        <authorList>
            <person name="Coleman J.J."/>
            <person name="Rounsley S.D."/>
            <person name="Rodriguez-Carres M."/>
            <person name="Kuo A."/>
            <person name="Wasmann C.C."/>
            <person name="Grimwood J."/>
            <person name="Schmutz J."/>
            <person name="Taga M."/>
            <person name="White G.J."/>
            <person name="Zhou S."/>
            <person name="Schwartz D.C."/>
            <person name="Freitag M."/>
            <person name="Ma L.J."/>
            <person name="Danchin E.G."/>
            <person name="Henrissat B."/>
            <person name="Coutinho P.M."/>
            <person name="Nelson D.R."/>
            <person name="Straney D."/>
            <person name="Napoli C.A."/>
            <person name="Barker B.M."/>
            <person name="Gribskov M."/>
            <person name="Rep M."/>
            <person name="Kroken S."/>
            <person name="Molnar I."/>
            <person name="Rensing C."/>
            <person name="Kennell J.C."/>
            <person name="Zamora J."/>
            <person name="Farman M.L."/>
            <person name="Selker E.U."/>
            <person name="Salamov A."/>
            <person name="Shapiro H."/>
            <person name="Pangilinan J."/>
            <person name="Lindquist E."/>
            <person name="Lamers C."/>
            <person name="Grigoriev I.V."/>
            <person name="Geiser D.M."/>
            <person name="Covert S.F."/>
            <person name="Temporini E."/>
            <person name="Vanetten H.D."/>
        </authorList>
    </citation>
    <scope>NUCLEOTIDE SEQUENCE [LARGE SCALE GENOMIC DNA]</scope>
    <source>
        <strain evidence="3">ATCC MYA-4622 / CBS 123669 / FGSC 9596 / NRRL 45880 / 77-13-4</strain>
    </source>
</reference>
<dbReference type="eggNOG" id="ENOG502SVFZ">
    <property type="taxonomic scope" value="Eukaryota"/>
</dbReference>
<dbReference type="AlphaFoldDB" id="C7ZEA1"/>
<name>C7ZEA1_FUSV7</name>
<dbReference type="InterPro" id="IPR037401">
    <property type="entry name" value="SnoaL-like"/>
</dbReference>
<protein>
    <recommendedName>
        <fullName evidence="1">SnoaL-like domain-containing protein</fullName>
    </recommendedName>
</protein>
<dbReference type="HOGENOM" id="CLU_106738_11_0_1"/>
<dbReference type="SUPFAM" id="SSF54427">
    <property type="entry name" value="NTF2-like"/>
    <property type="match status" value="1"/>
</dbReference>
<dbReference type="OrthoDB" id="4456362at2759"/>
<evidence type="ECO:0000313" key="3">
    <source>
        <dbReference type="Proteomes" id="UP000005206"/>
    </source>
</evidence>
<dbReference type="InterPro" id="IPR032710">
    <property type="entry name" value="NTF2-like_dom_sf"/>
</dbReference>
<sequence>MAHVTPEVALAITRQKARYGRYADTKQWDKFAQDIALPDARFSFYDTEGKLLVAGPQSLAFDSAKGCAAFFNKFFAQFQTQHNFNPGDFEQVGPDEVKAVFGMEDQIMSKYLGAWVEIRGGGFYHETWKLVDGEWYLQDLRLERTYQKETVLVKIGLAVAASLQASRVRLRPLTLSVPTLHT</sequence>
<gene>
    <name evidence="2" type="ORF">NECHADRAFT_102143</name>
</gene>
<keyword evidence="3" id="KW-1185">Reference proteome</keyword>
<dbReference type="Proteomes" id="UP000005206">
    <property type="component" value="Chromosome 12"/>
</dbReference>
<organism evidence="2 3">
    <name type="scientific">Fusarium vanettenii (strain ATCC MYA-4622 / CBS 123669 / FGSC 9596 / NRRL 45880 / 77-13-4)</name>
    <name type="common">Fusarium solani subsp. pisi</name>
    <dbReference type="NCBI Taxonomy" id="660122"/>
    <lineage>
        <taxon>Eukaryota</taxon>
        <taxon>Fungi</taxon>
        <taxon>Dikarya</taxon>
        <taxon>Ascomycota</taxon>
        <taxon>Pezizomycotina</taxon>
        <taxon>Sordariomycetes</taxon>
        <taxon>Hypocreomycetidae</taxon>
        <taxon>Hypocreales</taxon>
        <taxon>Nectriaceae</taxon>
        <taxon>Fusarium</taxon>
        <taxon>Fusarium solani species complex</taxon>
        <taxon>Fusarium vanettenii</taxon>
    </lineage>
</organism>
<dbReference type="VEuPathDB" id="FungiDB:NECHADRAFT_102143"/>
<dbReference type="Gene3D" id="3.10.450.50">
    <property type="match status" value="1"/>
</dbReference>
<dbReference type="GeneID" id="9669328"/>
<dbReference type="InParanoid" id="C7ZEA1"/>
<proteinExistence type="predicted"/>
<accession>C7ZEA1</accession>
<dbReference type="OMA" id="GFYYETW"/>
<feature type="domain" description="SnoaL-like" evidence="1">
    <location>
        <begin position="10"/>
        <end position="140"/>
    </location>
</feature>
<dbReference type="Pfam" id="PF13577">
    <property type="entry name" value="SnoaL_4"/>
    <property type="match status" value="1"/>
</dbReference>